<accession>A0A3S4UMN8</accession>
<proteinExistence type="predicted"/>
<dbReference type="InterPro" id="IPR046111">
    <property type="entry name" value="DUF6048"/>
</dbReference>
<evidence type="ECO:0000313" key="2">
    <source>
        <dbReference type="Proteomes" id="UP000274578"/>
    </source>
</evidence>
<dbReference type="GeneID" id="85012800"/>
<dbReference type="RefSeq" id="WP_026285988.1">
    <property type="nucleotide sequence ID" value="NZ_LR134384.1"/>
</dbReference>
<name>A0A3S4UMN8_9BACT</name>
<dbReference type="AlphaFoldDB" id="A0A3S4UMN8"/>
<reference evidence="1 2" key="1">
    <citation type="submission" date="2018-12" db="EMBL/GenBank/DDBJ databases">
        <authorList>
            <consortium name="Pathogen Informatics"/>
        </authorList>
    </citation>
    <scope>NUCLEOTIDE SEQUENCE [LARGE SCALE GENOMIC DNA]</scope>
    <source>
        <strain evidence="1 2">NCTC13071</strain>
    </source>
</reference>
<dbReference type="Pfam" id="PF19515">
    <property type="entry name" value="DUF6048"/>
    <property type="match status" value="1"/>
</dbReference>
<sequence>MLQRALSLSISRALIFSLLLMLPVSVGAQQKKKIIAVEQDTIALFRGIAVSTDLVGPAQLAFGSYGQYQAAVRLNLKDKWFPIFEFGYGKADAKDITTKLAFKTNAPYGRVGMDWNLNKNKHDIYRIYGGLRYAYTSFKYDVDGRGITDPVWRNQIDINAHNQQASYHWLEFAFSIDAKIWGPLRMGWSVRYKRRLYHTHADIGEPWYVPGFGRSGNSRLGGEFNIIMEL</sequence>
<protein>
    <recommendedName>
        <fullName evidence="3">Outer membrane protein beta-barrel domain-containing protein</fullName>
    </recommendedName>
</protein>
<gene>
    <name evidence="1" type="ORF">NCTC13071_02022</name>
</gene>
<dbReference type="KEGG" id="poc:NCTC13071_02022"/>
<organism evidence="1 2">
    <name type="scientific">Segatella oris</name>
    <dbReference type="NCBI Taxonomy" id="28135"/>
    <lineage>
        <taxon>Bacteria</taxon>
        <taxon>Pseudomonadati</taxon>
        <taxon>Bacteroidota</taxon>
        <taxon>Bacteroidia</taxon>
        <taxon>Bacteroidales</taxon>
        <taxon>Prevotellaceae</taxon>
        <taxon>Segatella</taxon>
    </lineage>
</organism>
<dbReference type="Proteomes" id="UP000274578">
    <property type="component" value="Chromosome 1"/>
</dbReference>
<dbReference type="EMBL" id="LR134384">
    <property type="protein sequence ID" value="VEH16005.1"/>
    <property type="molecule type" value="Genomic_DNA"/>
</dbReference>
<evidence type="ECO:0008006" key="3">
    <source>
        <dbReference type="Google" id="ProtNLM"/>
    </source>
</evidence>
<evidence type="ECO:0000313" key="1">
    <source>
        <dbReference type="EMBL" id="VEH16005.1"/>
    </source>
</evidence>